<keyword evidence="4" id="KW-1185">Reference proteome</keyword>
<proteinExistence type="predicted"/>
<dbReference type="EMBL" id="LNYW01000040">
    <property type="protein sequence ID" value="KTD60945.1"/>
    <property type="molecule type" value="Genomic_DNA"/>
</dbReference>
<dbReference type="AlphaFoldDB" id="A0A0W0YVN8"/>
<dbReference type="RefSeq" id="WP_018578677.1">
    <property type="nucleotide sequence ID" value="NZ_KB892437.1"/>
</dbReference>
<keyword evidence="2" id="KW-0472">Membrane</keyword>
<dbReference type="eggNOG" id="ENOG5031E6P">
    <property type="taxonomic scope" value="Bacteria"/>
</dbReference>
<feature type="compositionally biased region" description="Low complexity" evidence="1">
    <location>
        <begin position="300"/>
        <end position="310"/>
    </location>
</feature>
<evidence type="ECO:0000256" key="2">
    <source>
        <dbReference type="SAM" id="Phobius"/>
    </source>
</evidence>
<keyword evidence="2" id="KW-0812">Transmembrane</keyword>
<gene>
    <name evidence="3" type="ORF">Lsha_1356</name>
</gene>
<evidence type="ECO:0000313" key="4">
    <source>
        <dbReference type="Proteomes" id="UP000054600"/>
    </source>
</evidence>
<evidence type="ECO:0000256" key="1">
    <source>
        <dbReference type="SAM" id="MobiDB-lite"/>
    </source>
</evidence>
<feature type="transmembrane region" description="Helical" evidence="2">
    <location>
        <begin position="201"/>
        <end position="220"/>
    </location>
</feature>
<dbReference type="STRING" id="1122169.Lsha_1356"/>
<name>A0A0W0YVN8_9GAMM</name>
<evidence type="ECO:0000313" key="3">
    <source>
        <dbReference type="EMBL" id="KTD60945.1"/>
    </source>
</evidence>
<feature type="region of interest" description="Disordered" evidence="1">
    <location>
        <begin position="300"/>
        <end position="329"/>
    </location>
</feature>
<feature type="transmembrane region" description="Helical" evidence="2">
    <location>
        <begin position="226"/>
        <end position="250"/>
    </location>
</feature>
<keyword evidence="2" id="KW-1133">Transmembrane helix</keyword>
<sequence>MNSIFASKALLDAEYKRLFLNKLSHLDELKEAIKARYDKKDISDETLRKILSNNHKAIFDFIGSHNESRIRNFFGVPQFPDDRDSKIRVADRLILDAVHFDIIATLMIRFATEYSQDQVNIDKEWQTEIDAIHELELITPFLTIQNAIKLNKQRVFCDLVFPEQQSNITLFYLKGNSVIPNGNIFTNWLPKEKSNQLKTTLLYISAALVAGGCMILPLIFTAGATSLLTIISTAIIALLLIATISGIIWWTTLPNEPVQGDVIKINESHSAINSEISHNNQIEKNSEEAPFHNSTWNLTASSSENSLSSNETDEDNARHVMNGTELRSF</sequence>
<organism evidence="3 4">
    <name type="scientific">Legionella shakespearei DSM 23087</name>
    <dbReference type="NCBI Taxonomy" id="1122169"/>
    <lineage>
        <taxon>Bacteria</taxon>
        <taxon>Pseudomonadati</taxon>
        <taxon>Pseudomonadota</taxon>
        <taxon>Gammaproteobacteria</taxon>
        <taxon>Legionellales</taxon>
        <taxon>Legionellaceae</taxon>
        <taxon>Legionella</taxon>
    </lineage>
</organism>
<dbReference type="OrthoDB" id="5650772at2"/>
<dbReference type="Proteomes" id="UP000054600">
    <property type="component" value="Unassembled WGS sequence"/>
</dbReference>
<reference evidence="3 4" key="1">
    <citation type="submission" date="2015-11" db="EMBL/GenBank/DDBJ databases">
        <title>Genomic analysis of 38 Legionella species identifies large and diverse effector repertoires.</title>
        <authorList>
            <person name="Burstein D."/>
            <person name="Amaro F."/>
            <person name="Zusman T."/>
            <person name="Lifshitz Z."/>
            <person name="Cohen O."/>
            <person name="Gilbert J.A."/>
            <person name="Pupko T."/>
            <person name="Shuman H.A."/>
            <person name="Segal G."/>
        </authorList>
    </citation>
    <scope>NUCLEOTIDE SEQUENCE [LARGE SCALE GENOMIC DNA]</scope>
    <source>
        <strain evidence="3 4">ATCC 49655</strain>
    </source>
</reference>
<accession>A0A0W0YVN8</accession>
<comment type="caution">
    <text evidence="3">The sequence shown here is derived from an EMBL/GenBank/DDBJ whole genome shotgun (WGS) entry which is preliminary data.</text>
</comment>
<dbReference type="PATRIC" id="fig|1122169.6.peg.1561"/>
<protein>
    <submittedName>
        <fullName evidence="3">Uncharacterized protein</fullName>
    </submittedName>
</protein>